<protein>
    <submittedName>
        <fullName evidence="8">Glycoside hydrolase family 43 protein</fullName>
    </submittedName>
</protein>
<proteinExistence type="inferred from homology"/>
<feature type="chain" id="PRO_5046407411" evidence="6">
    <location>
        <begin position="24"/>
        <end position="562"/>
    </location>
</feature>
<dbReference type="InterPro" id="IPR006710">
    <property type="entry name" value="Glyco_hydro_43"/>
</dbReference>
<dbReference type="Proteomes" id="UP001055429">
    <property type="component" value="Chromosome"/>
</dbReference>
<keyword evidence="6" id="KW-0732">Signal</keyword>
<evidence type="ECO:0000256" key="5">
    <source>
        <dbReference type="SAM" id="MobiDB-lite"/>
    </source>
</evidence>
<dbReference type="InterPro" id="IPR013320">
    <property type="entry name" value="ConA-like_dom_sf"/>
</dbReference>
<dbReference type="Pfam" id="PF04616">
    <property type="entry name" value="Glyco_hydro_43"/>
    <property type="match status" value="1"/>
</dbReference>
<dbReference type="GO" id="GO:0016787">
    <property type="term" value="F:hydrolase activity"/>
    <property type="evidence" value="ECO:0007669"/>
    <property type="project" value="UniProtKB-KW"/>
</dbReference>
<evidence type="ECO:0000256" key="2">
    <source>
        <dbReference type="ARBA" id="ARBA00022801"/>
    </source>
</evidence>
<feature type="region of interest" description="Disordered" evidence="5">
    <location>
        <begin position="267"/>
        <end position="287"/>
    </location>
</feature>
<dbReference type="RefSeq" id="WP_250202080.1">
    <property type="nucleotide sequence ID" value="NZ_CP097649.1"/>
</dbReference>
<dbReference type="PANTHER" id="PTHR42812">
    <property type="entry name" value="BETA-XYLOSIDASE"/>
    <property type="match status" value="1"/>
</dbReference>
<dbReference type="Gene3D" id="2.60.120.200">
    <property type="match status" value="1"/>
</dbReference>
<evidence type="ECO:0000256" key="3">
    <source>
        <dbReference type="ARBA" id="ARBA00023295"/>
    </source>
</evidence>
<evidence type="ECO:0000313" key="8">
    <source>
        <dbReference type="EMBL" id="URI15634.1"/>
    </source>
</evidence>
<dbReference type="CDD" id="cd18617">
    <property type="entry name" value="GH43_XynB-like"/>
    <property type="match status" value="1"/>
</dbReference>
<evidence type="ECO:0000259" key="7">
    <source>
        <dbReference type="Pfam" id="PF17851"/>
    </source>
</evidence>
<evidence type="ECO:0000256" key="4">
    <source>
        <dbReference type="RuleBase" id="RU361187"/>
    </source>
</evidence>
<dbReference type="InterPro" id="IPR041542">
    <property type="entry name" value="GH43_C2"/>
</dbReference>
<dbReference type="InterPro" id="IPR023296">
    <property type="entry name" value="Glyco_hydro_beta-prop_sf"/>
</dbReference>
<keyword evidence="2 4" id="KW-0378">Hydrolase</keyword>
<dbReference type="InterPro" id="IPR051795">
    <property type="entry name" value="Glycosyl_Hydrlase_43"/>
</dbReference>
<dbReference type="Gene3D" id="2.115.10.20">
    <property type="entry name" value="Glycosyl hydrolase domain, family 43"/>
    <property type="match status" value="1"/>
</dbReference>
<comment type="similarity">
    <text evidence="1 4">Belongs to the glycosyl hydrolase 43 family.</text>
</comment>
<dbReference type="SUPFAM" id="SSF49899">
    <property type="entry name" value="Concanavalin A-like lectins/glucanases"/>
    <property type="match status" value="1"/>
</dbReference>
<keyword evidence="9" id="KW-1185">Reference proteome</keyword>
<feature type="domain" description="Beta-xylosidase C-terminal Concanavalin A-like" evidence="7">
    <location>
        <begin position="379"/>
        <end position="560"/>
    </location>
</feature>
<dbReference type="PANTHER" id="PTHR42812:SF12">
    <property type="entry name" value="BETA-XYLOSIDASE-RELATED"/>
    <property type="match status" value="1"/>
</dbReference>
<dbReference type="Pfam" id="PF17851">
    <property type="entry name" value="GH43_C2"/>
    <property type="match status" value="1"/>
</dbReference>
<gene>
    <name evidence="8" type="ORF">M8231_01160</name>
</gene>
<sequence length="562" mass="60817">MRRTGSAALAALALAAVAGGATAQEAVFDHFVYRGTDAAHQGAEPTADQYRNPILQGFYPDPSITRVGDDYYLVTSTFAYFPGIPVFHSRDLVSWTQIGNAIDRPDQLDFGTLGLSRGVFAPTIEHRDGTFYILNTCVDCGDNFLITASGPAGPWSDPVWLPDLKGGIDPGLFFDTDGSAWIVNNGPPEGTPRYEGHRAIWIQRFDPVGKKTVGPRKVLVDGGVDPSTNPIWIEGPHLIRKGDWYYLVCAEGGTAEGHSQVVLRSRKPDGPYEPWSGNPILTQRDLPRDRPNPITSAGHADLVQLPDGAWAATFLAVRPYEGDFYNTGRETFLLPVDWSGDWPVILKRGEAIPYVGQRPNLPAQPAPDVPTSGDFEVVDAFDGPALPPYWMMLRNPREAWFDLDSHPGALTLKARPVGLGDNANPSFLARRQQHQNAQAQTVLRAAPTREGDRAGLAVLQSDDYWYALSVVRQDGRAIVELRRRAGPDQASGGELLASRPLAGEGPIRFRIAGRGDAYDFAVAQGDGDWSTVLAGADGTLLSTRTAGGFVGAVFGPFAQSAF</sequence>
<organism evidence="8 9">
    <name type="scientific">Brevundimonas albigilva</name>
    <dbReference type="NCBI Taxonomy" id="1312364"/>
    <lineage>
        <taxon>Bacteria</taxon>
        <taxon>Pseudomonadati</taxon>
        <taxon>Pseudomonadota</taxon>
        <taxon>Alphaproteobacteria</taxon>
        <taxon>Caulobacterales</taxon>
        <taxon>Caulobacteraceae</taxon>
        <taxon>Brevundimonas</taxon>
    </lineage>
</organism>
<evidence type="ECO:0000256" key="6">
    <source>
        <dbReference type="SAM" id="SignalP"/>
    </source>
</evidence>
<accession>A0ABY4SP05</accession>
<feature type="signal peptide" evidence="6">
    <location>
        <begin position="1"/>
        <end position="23"/>
    </location>
</feature>
<dbReference type="EMBL" id="CP097649">
    <property type="protein sequence ID" value="URI15634.1"/>
    <property type="molecule type" value="Genomic_DNA"/>
</dbReference>
<evidence type="ECO:0000256" key="1">
    <source>
        <dbReference type="ARBA" id="ARBA00009865"/>
    </source>
</evidence>
<keyword evidence="3 4" id="KW-0326">Glycosidase</keyword>
<name>A0ABY4SP05_9CAUL</name>
<dbReference type="SUPFAM" id="SSF75005">
    <property type="entry name" value="Arabinanase/levansucrase/invertase"/>
    <property type="match status" value="1"/>
</dbReference>
<reference evidence="8" key="1">
    <citation type="submission" date="2022-05" db="EMBL/GenBank/DDBJ databases">
        <title>Brevundimonas albigilva TT17 genome sequence.</title>
        <authorList>
            <person name="Lee K."/>
            <person name="Son H."/>
        </authorList>
    </citation>
    <scope>NUCLEOTIDE SEQUENCE</scope>
    <source>
        <strain evidence="8">TT17</strain>
    </source>
</reference>
<evidence type="ECO:0000313" key="9">
    <source>
        <dbReference type="Proteomes" id="UP001055429"/>
    </source>
</evidence>